<evidence type="ECO:0000313" key="2">
    <source>
        <dbReference type="EMBL" id="KAF0715045.1"/>
    </source>
</evidence>
<dbReference type="InterPro" id="IPR025398">
    <property type="entry name" value="DUF4371"/>
</dbReference>
<dbReference type="AlphaFoldDB" id="A0A6G0W0M4"/>
<dbReference type="GO" id="GO:0046983">
    <property type="term" value="F:protein dimerization activity"/>
    <property type="evidence" value="ECO:0007669"/>
    <property type="project" value="InterPro"/>
</dbReference>
<feature type="non-terminal residue" evidence="2">
    <location>
        <position position="850"/>
    </location>
</feature>
<evidence type="ECO:0000259" key="1">
    <source>
        <dbReference type="SMART" id="SM00597"/>
    </source>
</evidence>
<reference evidence="2 3" key="1">
    <citation type="submission" date="2019-08" db="EMBL/GenBank/DDBJ databases">
        <title>Whole genome of Aphis craccivora.</title>
        <authorList>
            <person name="Voronova N.V."/>
            <person name="Shulinski R.S."/>
            <person name="Bandarenka Y.V."/>
            <person name="Zhorov D.G."/>
            <person name="Warner D."/>
        </authorList>
    </citation>
    <scope>NUCLEOTIDE SEQUENCE [LARGE SCALE GENOMIC DNA]</scope>
    <source>
        <strain evidence="2">180601</strain>
        <tissue evidence="2">Whole Body</tissue>
    </source>
</reference>
<dbReference type="Pfam" id="PF14291">
    <property type="entry name" value="DUF4371"/>
    <property type="match status" value="1"/>
</dbReference>
<evidence type="ECO:0000313" key="3">
    <source>
        <dbReference type="Proteomes" id="UP000478052"/>
    </source>
</evidence>
<dbReference type="InterPro" id="IPR012337">
    <property type="entry name" value="RNaseH-like_sf"/>
</dbReference>
<organism evidence="2 3">
    <name type="scientific">Aphis craccivora</name>
    <name type="common">Cowpea aphid</name>
    <dbReference type="NCBI Taxonomy" id="307492"/>
    <lineage>
        <taxon>Eukaryota</taxon>
        <taxon>Metazoa</taxon>
        <taxon>Ecdysozoa</taxon>
        <taxon>Arthropoda</taxon>
        <taxon>Hexapoda</taxon>
        <taxon>Insecta</taxon>
        <taxon>Pterygota</taxon>
        <taxon>Neoptera</taxon>
        <taxon>Paraneoptera</taxon>
        <taxon>Hemiptera</taxon>
        <taxon>Sternorrhyncha</taxon>
        <taxon>Aphidomorpha</taxon>
        <taxon>Aphidoidea</taxon>
        <taxon>Aphididae</taxon>
        <taxon>Aphidini</taxon>
        <taxon>Aphis</taxon>
        <taxon>Aphis</taxon>
    </lineage>
</organism>
<dbReference type="InterPro" id="IPR008906">
    <property type="entry name" value="HATC_C_dom"/>
</dbReference>
<dbReference type="EMBL" id="VUJU01010255">
    <property type="protein sequence ID" value="KAF0715045.1"/>
    <property type="molecule type" value="Genomic_DNA"/>
</dbReference>
<dbReference type="InterPro" id="IPR006580">
    <property type="entry name" value="Znf_TTF"/>
</dbReference>
<gene>
    <name evidence="2" type="ORF">FWK35_00033165</name>
</gene>
<dbReference type="SUPFAM" id="SSF53098">
    <property type="entry name" value="Ribonuclease H-like"/>
    <property type="match status" value="1"/>
</dbReference>
<dbReference type="PANTHER" id="PTHR45749">
    <property type="match status" value="1"/>
</dbReference>
<dbReference type="OrthoDB" id="6613634at2759"/>
<sequence length="850" mass="96760">IVGDEKKNDLVLITSTSSSSIPFVKLPAEEDNISNSNLPYNSNINELKNVNDVGMDGNFQQNNDSIITELMTLNSPQKECSYIAMNNKDLPFSTKNENILLLSDSPENLNTVSLLDPVHALPVDRLCFKDQVLKGPYQPILDIYPSTIQGNKRRSFQKNWYTLYNWIEYSTKLDAVFCFPCRCFRGNESNNSQTTITFSKVGFKGWNKANEAFKKHQLSKCHVNSSTSLLNFLNGKSIDCVLDNAKEVSLSKKAEERIKNRQIMNRLIDIVICLCKGGRPFRGHKESSTSNNQGLFKEILNLLSKYDDLLKIHFQEGPKNALYRSNRIQNDIITSIHTVVLQKIISNINSSFISIMADETSDVGHHEQMSIVVRYFDDNVNRPIETFVSLKRMTSVTAESIFNTLCDFLILIKKNWESVIAVCFDGASTMAGSINGVQMRCKEQNNEIMYVHCYAHCLNLTLIDAVCEKNSKKVVKNRLIFNFLGTIQYVHNYIESSPMRHSTLEKVAKETGVILLTLKSCSITRWACRAEAVKAIKNNYNVLITAIDEICENTSVPEMRAKGIGILQQLQTFEFIFGMELMSPILNIILKVSSMLQSPKVDLLIAAESINTLKNTLLNMRNNEEEYKIIFSNTEKMCTMHKINIPEVKKRKVTTKIDPSPSNQIFFKTKYEELKVSVYYTLLDDLISGINSRFKQDTICLINAVANIINLNITTEIATILEKFAKISSDTLIAEIKLLKNSTDKNIPKGTTNESVFLWLDWLKDSNRYNIFNCFFKILQMFSIIPVTSCSCERVFSKLNIVKSKLRNTMAQDRLESLILLFTEQEMASNVEVDLVINEFSNLSNRRMLL</sequence>
<protein>
    <submittedName>
        <fullName evidence="2">Zinc finger MYM-type protein 1-like</fullName>
    </submittedName>
</protein>
<dbReference type="Proteomes" id="UP000478052">
    <property type="component" value="Unassembled WGS sequence"/>
</dbReference>
<dbReference type="PANTHER" id="PTHR45749:SF21">
    <property type="entry name" value="DUF4371 DOMAIN-CONTAINING PROTEIN"/>
    <property type="match status" value="1"/>
</dbReference>
<accession>A0A6G0W0M4</accession>
<dbReference type="Pfam" id="PF05699">
    <property type="entry name" value="Dimer_Tnp_hAT"/>
    <property type="match status" value="1"/>
</dbReference>
<feature type="domain" description="TTF-type" evidence="1">
    <location>
        <begin position="152"/>
        <end position="256"/>
    </location>
</feature>
<name>A0A6G0W0M4_APHCR</name>
<feature type="non-terminal residue" evidence="2">
    <location>
        <position position="1"/>
    </location>
</feature>
<proteinExistence type="predicted"/>
<keyword evidence="3" id="KW-1185">Reference proteome</keyword>
<comment type="caution">
    <text evidence="2">The sequence shown here is derived from an EMBL/GenBank/DDBJ whole genome shotgun (WGS) entry which is preliminary data.</text>
</comment>
<dbReference type="SMART" id="SM00597">
    <property type="entry name" value="ZnF_TTF"/>
    <property type="match status" value="1"/>
</dbReference>